<evidence type="ECO:0000259" key="3">
    <source>
        <dbReference type="Pfam" id="PF13905"/>
    </source>
</evidence>
<dbReference type="PROSITE" id="PS51125">
    <property type="entry name" value="NHL"/>
    <property type="match status" value="1"/>
</dbReference>
<gene>
    <name evidence="4" type="ORF">TSIB3V08_LOCUS5307</name>
</gene>
<dbReference type="PANTHER" id="PTHR46388:SF2">
    <property type="entry name" value="NHL REPEAT-CONTAINING PROTEIN 2"/>
    <property type="match status" value="1"/>
</dbReference>
<feature type="repeat" description="NHL" evidence="2">
    <location>
        <begin position="533"/>
        <end position="564"/>
    </location>
</feature>
<dbReference type="InterPro" id="IPR045302">
    <property type="entry name" value="NHL2_NHL_rpt_dom"/>
</dbReference>
<dbReference type="SUPFAM" id="SSF52833">
    <property type="entry name" value="Thioredoxin-like"/>
    <property type="match status" value="1"/>
</dbReference>
<protein>
    <recommendedName>
        <fullName evidence="3">Thioredoxin-like fold domain-containing protein</fullName>
    </recommendedName>
</protein>
<dbReference type="Pfam" id="PF13905">
    <property type="entry name" value="Thioredoxin_8"/>
    <property type="match status" value="1"/>
</dbReference>
<dbReference type="CDD" id="cd14951">
    <property type="entry name" value="NHL-2_like"/>
    <property type="match status" value="1"/>
</dbReference>
<organism evidence="4">
    <name type="scientific">Timema shepardi</name>
    <name type="common">Walking stick</name>
    <dbReference type="NCBI Taxonomy" id="629360"/>
    <lineage>
        <taxon>Eukaryota</taxon>
        <taxon>Metazoa</taxon>
        <taxon>Ecdysozoa</taxon>
        <taxon>Arthropoda</taxon>
        <taxon>Hexapoda</taxon>
        <taxon>Insecta</taxon>
        <taxon>Pterygota</taxon>
        <taxon>Neoptera</taxon>
        <taxon>Polyneoptera</taxon>
        <taxon>Phasmatodea</taxon>
        <taxon>Timematodea</taxon>
        <taxon>Timematoidea</taxon>
        <taxon>Timematidae</taxon>
        <taxon>Timema</taxon>
    </lineage>
</organism>
<dbReference type="SUPFAM" id="SSF101898">
    <property type="entry name" value="NHL repeat"/>
    <property type="match status" value="1"/>
</dbReference>
<proteinExistence type="predicted"/>
<sequence>MENNILEFILPACADLLEVLKSTNDNTKREEILLKHFNLCLQKNLQLGDFPSGLEWFNVSRPLTLSGDLKGKVVLLDFFTYCCINCLHLFPYIKQVEEEFSVADGFVVQLTGTPSFAQIGVHSAKFDNEKDSANILAAIQRYNLTHPVVNDSGGILWNQLGIGHWPTLLLLGPNKEVLFLLAGEGMKHELPFIVRTALKHYAGPGQLSGNELPLAPASHLLAEKKGVSLLFPGKVASCQVIRNDFHQTPKLVSDQTVAFGANLKEPAVPLDRFVHKSETERLAVADTGNHRILILTTSGKLEFIVGGDKLGFVDGHIHEAKFNCPQGVAFRNPNVLYVGDTENHAIREINLKTLQVSTVAGTGSQGDNLEGGRLGVDQPLSSPWDLCMVSRALVPCRKACQCETCGSAGGRTVEDILLVAMAGTHQIWGLFLNDTFCWRQRVFPAGSIAAIAGSGKEENRNNAYSHAAAFAQPSGLSYSSELNTVFIADSESSSIRRFNLTTGQVSAVVGGDRDPFNLFSFGDVDGKQYEAKLQHPLGVAWSPQNKKLYVADSYNHKVKVVDVEANTCDTLFGIGQSGDQMGPFNVAQLNEPGGLCLSPDETRLFVADTNNHSIKIVDLVKGTVEKMDIVIPADARILPDNQFLHHTLPIELKVSPSGGIVNLLVTMKLDKGFDLTALAPQKWIMTLPNRSWSASSCTGEYVPDMKLKIEVPSGPPGLAEMVYIDYKLYLCCNDSSCMARKVRLPIRVLQKAGASTNVTHHWKHLLGLKGLSSSSVNLS</sequence>
<keyword evidence="1" id="KW-0677">Repeat</keyword>
<reference evidence="4" key="1">
    <citation type="submission" date="2020-11" db="EMBL/GenBank/DDBJ databases">
        <authorList>
            <person name="Tran Van P."/>
        </authorList>
    </citation>
    <scope>NUCLEOTIDE SEQUENCE</scope>
</reference>
<dbReference type="Gene3D" id="3.40.30.10">
    <property type="entry name" value="Glutaredoxin"/>
    <property type="match status" value="1"/>
</dbReference>
<dbReference type="InterPro" id="IPR036249">
    <property type="entry name" value="Thioredoxin-like_sf"/>
</dbReference>
<dbReference type="Gene3D" id="2.120.10.30">
    <property type="entry name" value="TolB, C-terminal domain"/>
    <property type="match status" value="3"/>
</dbReference>
<dbReference type="InterPro" id="IPR012336">
    <property type="entry name" value="Thioredoxin-like_fold"/>
</dbReference>
<evidence type="ECO:0000313" key="4">
    <source>
        <dbReference type="EMBL" id="CAD7261161.1"/>
    </source>
</evidence>
<dbReference type="EMBL" id="OC002039">
    <property type="protein sequence ID" value="CAD7261161.1"/>
    <property type="molecule type" value="Genomic_DNA"/>
</dbReference>
<accession>A0A7R9FZE7</accession>
<dbReference type="PANTHER" id="PTHR46388">
    <property type="entry name" value="NHL REPEAT-CONTAINING PROTEIN 2"/>
    <property type="match status" value="1"/>
</dbReference>
<evidence type="ECO:0000256" key="2">
    <source>
        <dbReference type="PROSITE-ProRule" id="PRU00504"/>
    </source>
</evidence>
<name>A0A7R9FZE7_TIMSH</name>
<feature type="domain" description="Thioredoxin-like fold" evidence="3">
    <location>
        <begin position="71"/>
        <end position="177"/>
    </location>
</feature>
<dbReference type="InterPro" id="IPR011042">
    <property type="entry name" value="6-blade_b-propeller_TolB-like"/>
</dbReference>
<dbReference type="InterPro" id="IPR001258">
    <property type="entry name" value="NHL_repeat"/>
</dbReference>
<evidence type="ECO:0000256" key="1">
    <source>
        <dbReference type="ARBA" id="ARBA00022737"/>
    </source>
</evidence>
<dbReference type="AlphaFoldDB" id="A0A7R9FZE7"/>